<comment type="caution">
    <text evidence="1">The sequence shown here is derived from an EMBL/GenBank/DDBJ whole genome shotgun (WGS) entry which is preliminary data.</text>
</comment>
<evidence type="ECO:0000313" key="2">
    <source>
        <dbReference type="Proteomes" id="UP000805193"/>
    </source>
</evidence>
<protein>
    <submittedName>
        <fullName evidence="1">Uncharacterized protein</fullName>
    </submittedName>
</protein>
<organism evidence="1 2">
    <name type="scientific">Ixodes persulcatus</name>
    <name type="common">Taiga tick</name>
    <dbReference type="NCBI Taxonomy" id="34615"/>
    <lineage>
        <taxon>Eukaryota</taxon>
        <taxon>Metazoa</taxon>
        <taxon>Ecdysozoa</taxon>
        <taxon>Arthropoda</taxon>
        <taxon>Chelicerata</taxon>
        <taxon>Arachnida</taxon>
        <taxon>Acari</taxon>
        <taxon>Parasitiformes</taxon>
        <taxon>Ixodida</taxon>
        <taxon>Ixodoidea</taxon>
        <taxon>Ixodidae</taxon>
        <taxon>Ixodinae</taxon>
        <taxon>Ixodes</taxon>
    </lineage>
</organism>
<name>A0AC60NXV0_IXOPE</name>
<sequence>MLDKIVVKLDVLTAEVKCLRADNNSLRSELSAVRKQLAARLPNPAQQHQSYANAALSLNPPLIPSTSGSLQAASGKTGPGTALPVHTADSYADNRQPQGAAQPVSLGGQGDDPSLVRDENDGFTMVGPRRRSKPSGWADVSFRGDPQIPTPNLDVLASQGIILNNYYLQSLCTPSRGALMSGLYPIHTGLK</sequence>
<gene>
    <name evidence="1" type="ORF">HPB47_010887</name>
</gene>
<dbReference type="EMBL" id="JABSTQ010011386">
    <property type="protein sequence ID" value="KAG0411973.1"/>
    <property type="molecule type" value="Genomic_DNA"/>
</dbReference>
<evidence type="ECO:0000313" key="1">
    <source>
        <dbReference type="EMBL" id="KAG0411973.1"/>
    </source>
</evidence>
<accession>A0AC60NXV0</accession>
<reference evidence="1 2" key="1">
    <citation type="journal article" date="2020" name="Cell">
        <title>Large-Scale Comparative Analyses of Tick Genomes Elucidate Their Genetic Diversity and Vector Capacities.</title>
        <authorList>
            <consortium name="Tick Genome and Microbiome Consortium (TIGMIC)"/>
            <person name="Jia N."/>
            <person name="Wang J."/>
            <person name="Shi W."/>
            <person name="Du L."/>
            <person name="Sun Y."/>
            <person name="Zhan W."/>
            <person name="Jiang J.F."/>
            <person name="Wang Q."/>
            <person name="Zhang B."/>
            <person name="Ji P."/>
            <person name="Bell-Sakyi L."/>
            <person name="Cui X.M."/>
            <person name="Yuan T.T."/>
            <person name="Jiang B.G."/>
            <person name="Yang W.F."/>
            <person name="Lam T.T."/>
            <person name="Chang Q.C."/>
            <person name="Ding S.J."/>
            <person name="Wang X.J."/>
            <person name="Zhu J.G."/>
            <person name="Ruan X.D."/>
            <person name="Zhao L."/>
            <person name="Wei J.T."/>
            <person name="Ye R.Z."/>
            <person name="Que T.C."/>
            <person name="Du C.H."/>
            <person name="Zhou Y.H."/>
            <person name="Cheng J.X."/>
            <person name="Dai P.F."/>
            <person name="Guo W.B."/>
            <person name="Han X.H."/>
            <person name="Huang E.J."/>
            <person name="Li L.F."/>
            <person name="Wei W."/>
            <person name="Gao Y.C."/>
            <person name="Liu J.Z."/>
            <person name="Shao H.Z."/>
            <person name="Wang X."/>
            <person name="Wang C.C."/>
            <person name="Yang T.C."/>
            <person name="Huo Q.B."/>
            <person name="Li W."/>
            <person name="Chen H.Y."/>
            <person name="Chen S.E."/>
            <person name="Zhou L.G."/>
            <person name="Ni X.B."/>
            <person name="Tian J.H."/>
            <person name="Sheng Y."/>
            <person name="Liu T."/>
            <person name="Pan Y.S."/>
            <person name="Xia L.Y."/>
            <person name="Li J."/>
            <person name="Zhao F."/>
            <person name="Cao W.C."/>
        </authorList>
    </citation>
    <scope>NUCLEOTIDE SEQUENCE [LARGE SCALE GENOMIC DNA]</scope>
    <source>
        <tissue evidence="1">Larvae</tissue>
    </source>
</reference>
<keyword evidence="2" id="KW-1185">Reference proteome</keyword>
<proteinExistence type="predicted"/>
<dbReference type="Proteomes" id="UP000805193">
    <property type="component" value="Unassembled WGS sequence"/>
</dbReference>